<dbReference type="SUPFAM" id="SSF51445">
    <property type="entry name" value="(Trans)glycosidases"/>
    <property type="match status" value="1"/>
</dbReference>
<evidence type="ECO:0000256" key="7">
    <source>
        <dbReference type="PIRSR" id="PIRSR018168-3"/>
    </source>
</evidence>
<feature type="site" description="Plays an important role in maintaining the position of the catalytic nucleophile" evidence="7">
    <location>
        <position position="205"/>
    </location>
</feature>
<evidence type="ECO:0000256" key="2">
    <source>
        <dbReference type="ARBA" id="ARBA00022801"/>
    </source>
</evidence>
<evidence type="ECO:0000256" key="5">
    <source>
        <dbReference type="PIRSR" id="PIRSR018168-1"/>
    </source>
</evidence>
<dbReference type="Gene3D" id="3.20.20.80">
    <property type="entry name" value="Glycosidases"/>
    <property type="match status" value="1"/>
</dbReference>
<evidence type="ECO:0000259" key="9">
    <source>
        <dbReference type="PROSITE" id="PS51764"/>
    </source>
</evidence>
<protein>
    <recommendedName>
        <fullName evidence="4">Mannan endo-1,4-beta-mannosidase</fullName>
        <ecNumber evidence="4">3.2.1.78</ecNumber>
    </recommendedName>
</protein>
<evidence type="ECO:0000256" key="6">
    <source>
        <dbReference type="PIRSR" id="PIRSR018168-2"/>
    </source>
</evidence>
<sequence length="378" mass="43750">MKADIILKTFLLSFAATLFLSCQSKHQSNNTKEEVIEEDNSMFVDKHLTKETKELYNKLAKISEKGVAFGHQDATSYGIGWKHNGFPSDSDVKKITGDYPAVFGFEIGQIEWGKPVSLDSVPFDLMKRLIKEAYQNGSIITISWHADNPETNGNSWDNTPAVSKILKGGELRDKFEKYMQNTAEFLLDLKDDNGNLIPVLFRPWHEMTGDWFWWGGKNRTTEEYKMLFKETVELLRDKYSVHNLLYVYSPDKIYHNKEYLENYPGDDWVDIFGIDIYDPGENQYVPMVTNSLELIKYIAASKNKLFAFTETGKETIPVDNWWTNQLYEAVKGSGAVYVLVWRNARKDHHYAPYPGHNSEKDFKEFVNKEDILLQNDIK</sequence>
<comment type="catalytic activity">
    <reaction evidence="4">
        <text>Random hydrolysis of (1-&gt;4)-beta-D-mannosidic linkages in mannans, galactomannans and glucomannans.</text>
        <dbReference type="EC" id="3.2.1.78"/>
    </reaction>
</comment>
<dbReference type="EMBL" id="CP094358">
    <property type="protein sequence ID" value="UOB18812.1"/>
    <property type="molecule type" value="Genomic_DNA"/>
</dbReference>
<comment type="subcellular location">
    <subcellularLocation>
        <location evidence="4">Secreted</location>
    </subcellularLocation>
</comment>
<accession>A0A9E6ZMY0</accession>
<keyword evidence="4" id="KW-0119">Carbohydrate metabolism</keyword>
<feature type="binding site" evidence="6">
    <location>
        <position position="277"/>
    </location>
    <ligand>
        <name>substrate</name>
    </ligand>
</feature>
<feature type="binding site" evidence="6">
    <location>
        <position position="145"/>
    </location>
    <ligand>
        <name>substrate</name>
    </ligand>
</feature>
<dbReference type="InterPro" id="IPR016714">
    <property type="entry name" value="MANB/E"/>
</dbReference>
<evidence type="ECO:0000256" key="1">
    <source>
        <dbReference type="ARBA" id="ARBA00007754"/>
    </source>
</evidence>
<dbReference type="InterPro" id="IPR022790">
    <property type="entry name" value="GH26_dom"/>
</dbReference>
<feature type="active site" description="Proton donor" evidence="5 8">
    <location>
        <position position="206"/>
    </location>
</feature>
<feature type="binding site" evidence="6">
    <location>
        <position position="211"/>
    </location>
    <ligand>
        <name>substrate</name>
    </ligand>
</feature>
<dbReference type="KEGG" id="fbm:MQE35_05835"/>
<name>A0A9E6ZMY0_9FLAO</name>
<dbReference type="PANTHER" id="PTHR40079">
    <property type="entry name" value="MANNAN ENDO-1,4-BETA-MANNOSIDASE E-RELATED"/>
    <property type="match status" value="1"/>
</dbReference>
<comment type="similarity">
    <text evidence="1 4 8">Belongs to the glycosyl hydrolase 26 family.</text>
</comment>
<dbReference type="GO" id="GO:0016985">
    <property type="term" value="F:mannan endo-1,4-beta-mannosidase activity"/>
    <property type="evidence" value="ECO:0007669"/>
    <property type="project" value="UniProtKB-UniRule"/>
</dbReference>
<dbReference type="PRINTS" id="PR00739">
    <property type="entry name" value="GLHYDRLASE26"/>
</dbReference>
<keyword evidence="2 4" id="KW-0378">Hydrolase</keyword>
<dbReference type="PROSITE" id="PS51257">
    <property type="entry name" value="PROKAR_LIPOPROTEIN"/>
    <property type="match status" value="1"/>
</dbReference>
<dbReference type="RefSeq" id="WP_255845429.1">
    <property type="nucleotide sequence ID" value="NZ_CP094358.1"/>
</dbReference>
<keyword evidence="4" id="KW-0964">Secreted</keyword>
<dbReference type="PROSITE" id="PS51764">
    <property type="entry name" value="GH26"/>
    <property type="match status" value="1"/>
</dbReference>
<evidence type="ECO:0000256" key="3">
    <source>
        <dbReference type="ARBA" id="ARBA00023295"/>
    </source>
</evidence>
<keyword evidence="11" id="KW-1185">Reference proteome</keyword>
<keyword evidence="3 4" id="KW-0326">Glycosidase</keyword>
<evidence type="ECO:0000256" key="4">
    <source>
        <dbReference type="PIRNR" id="PIRNR018168"/>
    </source>
</evidence>
<gene>
    <name evidence="10" type="ORF">MQE35_05835</name>
</gene>
<dbReference type="GO" id="GO:0005576">
    <property type="term" value="C:extracellular region"/>
    <property type="evidence" value="ECO:0007669"/>
    <property type="project" value="UniProtKB-SubCell"/>
</dbReference>
<evidence type="ECO:0000256" key="8">
    <source>
        <dbReference type="PROSITE-ProRule" id="PRU01100"/>
    </source>
</evidence>
<dbReference type="Proteomes" id="UP000831290">
    <property type="component" value="Chromosome"/>
</dbReference>
<evidence type="ECO:0000313" key="11">
    <source>
        <dbReference type="Proteomes" id="UP000831290"/>
    </source>
</evidence>
<feature type="active site" description="Nucleophile" evidence="5 8">
    <location>
        <position position="310"/>
    </location>
</feature>
<dbReference type="PANTHER" id="PTHR40079:SF4">
    <property type="entry name" value="GH26 DOMAIN-CONTAINING PROTEIN-RELATED"/>
    <property type="match status" value="1"/>
</dbReference>
<dbReference type="PIRSF" id="PIRSF018168">
    <property type="entry name" value="Mannan-1_4-beta-mannosidase"/>
    <property type="match status" value="1"/>
</dbReference>
<dbReference type="InterPro" id="IPR000805">
    <property type="entry name" value="Glyco_hydro_26"/>
</dbReference>
<reference evidence="10" key="1">
    <citation type="submission" date="2022-03" db="EMBL/GenBank/DDBJ databases">
        <title>Description of Abyssus ytuae gen. nov., sp. nov., a novel member of the family Flavobacteriaceae isolated from the sediment of Mariana Trench.</title>
        <authorList>
            <person name="Zhang J."/>
            <person name="Xu X."/>
        </authorList>
    </citation>
    <scope>NUCLEOTIDE SEQUENCE</scope>
    <source>
        <strain evidence="10">MT3330</strain>
    </source>
</reference>
<proteinExistence type="inferred from homology"/>
<organism evidence="10 11">
    <name type="scientific">Abyssalbus ytuae</name>
    <dbReference type="NCBI Taxonomy" id="2926907"/>
    <lineage>
        <taxon>Bacteria</taxon>
        <taxon>Pseudomonadati</taxon>
        <taxon>Bacteroidota</taxon>
        <taxon>Flavobacteriia</taxon>
        <taxon>Flavobacteriales</taxon>
        <taxon>Flavobacteriaceae</taxon>
        <taxon>Abyssalbus</taxon>
    </lineage>
</organism>
<dbReference type="InterPro" id="IPR017853">
    <property type="entry name" value="GH"/>
</dbReference>
<dbReference type="Pfam" id="PF02156">
    <property type="entry name" value="Glyco_hydro_26"/>
    <property type="match status" value="1"/>
</dbReference>
<dbReference type="GO" id="GO:0006080">
    <property type="term" value="P:substituted mannan metabolic process"/>
    <property type="evidence" value="ECO:0007669"/>
    <property type="project" value="UniProtKB-UniRule"/>
</dbReference>
<evidence type="ECO:0000313" key="10">
    <source>
        <dbReference type="EMBL" id="UOB18812.1"/>
    </source>
</evidence>
<dbReference type="EC" id="3.2.1.78" evidence="4"/>
<feature type="domain" description="GH26" evidence="9">
    <location>
        <begin position="50"/>
        <end position="375"/>
    </location>
</feature>
<dbReference type="AlphaFoldDB" id="A0A9E6ZMY0"/>